<dbReference type="PROSITE" id="PS50893">
    <property type="entry name" value="ABC_TRANSPORTER_2"/>
    <property type="match status" value="1"/>
</dbReference>
<sequence length="262" mass="28530">MSTAPEQSHAVSMVGVSKKWGAVSAFTDVTFDVPQGEVVALLGPSGAGKSTLLRCVNHLETISAGRIYVHGDLIGYRLEKEALYELTDADISRQRQKIGMVFQHFNLFKHMTALQNVMSGPVHVLKRSKAEAAELALDLLDKVGLKAKAGAYPSELSGGQQQRVAIARALAMRPRVLLLDEPTSALDPELAQEVVETIRRLAEEGQTMLIATHDMSLARDVADRVIFMEGGGLAEDAPSKDFFTAPKSERARQFLARLLQAH</sequence>
<dbReference type="InterPro" id="IPR003439">
    <property type="entry name" value="ABC_transporter-like_ATP-bd"/>
</dbReference>
<keyword evidence="4 6" id="KW-0067">ATP-binding</keyword>
<dbReference type="InterPro" id="IPR003593">
    <property type="entry name" value="AAA+_ATPase"/>
</dbReference>
<dbReference type="SUPFAM" id="SSF52540">
    <property type="entry name" value="P-loop containing nucleoside triphosphate hydrolases"/>
    <property type="match status" value="1"/>
</dbReference>
<reference evidence="6 7" key="1">
    <citation type="submission" date="2017-08" db="EMBL/GenBank/DDBJ databases">
        <authorList>
            <person name="de Groot N.N."/>
        </authorList>
    </citation>
    <scope>NUCLEOTIDE SEQUENCE [LARGE SCALE GENOMIC DNA]</scope>
    <source>
        <strain evidence="6 7">JC85</strain>
    </source>
</reference>
<feature type="domain" description="ABC transporter" evidence="5">
    <location>
        <begin position="11"/>
        <end position="255"/>
    </location>
</feature>
<dbReference type="PIRSF" id="PIRSF039085">
    <property type="entry name" value="ABC_ATPase_HisP"/>
    <property type="match status" value="1"/>
</dbReference>
<dbReference type="AlphaFoldDB" id="A0A285UZ98"/>
<dbReference type="InterPro" id="IPR030679">
    <property type="entry name" value="ABC_ATPase_HisP-typ"/>
</dbReference>
<dbReference type="Pfam" id="PF00005">
    <property type="entry name" value="ABC_tran"/>
    <property type="match status" value="1"/>
</dbReference>
<evidence type="ECO:0000256" key="4">
    <source>
        <dbReference type="ARBA" id="ARBA00022840"/>
    </source>
</evidence>
<dbReference type="PANTHER" id="PTHR43166">
    <property type="entry name" value="AMINO ACID IMPORT ATP-BINDING PROTEIN"/>
    <property type="match status" value="1"/>
</dbReference>
<keyword evidence="2" id="KW-0813">Transport</keyword>
<dbReference type="PANTHER" id="PTHR43166:SF4">
    <property type="entry name" value="PHOSPHONATES IMPORT ATP-BINDING PROTEIN PHNC"/>
    <property type="match status" value="1"/>
</dbReference>
<dbReference type="SMART" id="SM00382">
    <property type="entry name" value="AAA"/>
    <property type="match status" value="1"/>
</dbReference>
<dbReference type="Proteomes" id="UP000219167">
    <property type="component" value="Unassembled WGS sequence"/>
</dbReference>
<dbReference type="GO" id="GO:0015424">
    <property type="term" value="F:ABC-type amino acid transporter activity"/>
    <property type="evidence" value="ECO:0007669"/>
    <property type="project" value="InterPro"/>
</dbReference>
<dbReference type="GO" id="GO:0016887">
    <property type="term" value="F:ATP hydrolysis activity"/>
    <property type="evidence" value="ECO:0007669"/>
    <property type="project" value="InterPro"/>
</dbReference>
<dbReference type="CDD" id="cd03262">
    <property type="entry name" value="ABC_HisP_GlnQ"/>
    <property type="match status" value="1"/>
</dbReference>
<gene>
    <name evidence="6" type="ORF">SAMN05892877_12076</name>
</gene>
<evidence type="ECO:0000313" key="7">
    <source>
        <dbReference type="Proteomes" id="UP000219167"/>
    </source>
</evidence>
<dbReference type="PROSITE" id="PS00211">
    <property type="entry name" value="ABC_TRANSPORTER_1"/>
    <property type="match status" value="1"/>
</dbReference>
<evidence type="ECO:0000256" key="1">
    <source>
        <dbReference type="ARBA" id="ARBA00005417"/>
    </source>
</evidence>
<keyword evidence="7" id="KW-1185">Reference proteome</keyword>
<dbReference type="InterPro" id="IPR027417">
    <property type="entry name" value="P-loop_NTPase"/>
</dbReference>
<organism evidence="6 7">
    <name type="scientific">Rhizobium subbaraonis</name>
    <dbReference type="NCBI Taxonomy" id="908946"/>
    <lineage>
        <taxon>Bacteria</taxon>
        <taxon>Pseudomonadati</taxon>
        <taxon>Pseudomonadota</taxon>
        <taxon>Alphaproteobacteria</taxon>
        <taxon>Hyphomicrobiales</taxon>
        <taxon>Rhizobiaceae</taxon>
        <taxon>Rhizobium/Agrobacterium group</taxon>
        <taxon>Rhizobium</taxon>
    </lineage>
</organism>
<keyword evidence="3" id="KW-0547">Nucleotide-binding</keyword>
<evidence type="ECO:0000256" key="2">
    <source>
        <dbReference type="ARBA" id="ARBA00022448"/>
    </source>
</evidence>
<dbReference type="RefSeq" id="WP_097142478.1">
    <property type="nucleotide sequence ID" value="NZ_OBQD01000020.1"/>
</dbReference>
<dbReference type="GO" id="GO:0005524">
    <property type="term" value="F:ATP binding"/>
    <property type="evidence" value="ECO:0007669"/>
    <property type="project" value="UniProtKB-KW"/>
</dbReference>
<evidence type="ECO:0000313" key="6">
    <source>
        <dbReference type="EMBL" id="SOC46066.1"/>
    </source>
</evidence>
<evidence type="ECO:0000259" key="5">
    <source>
        <dbReference type="PROSITE" id="PS50893"/>
    </source>
</evidence>
<evidence type="ECO:0000256" key="3">
    <source>
        <dbReference type="ARBA" id="ARBA00022741"/>
    </source>
</evidence>
<protein>
    <submittedName>
        <fullName evidence="6">Amino acid ABC transporter ATP-binding protein (PAAT family)</fullName>
    </submittedName>
</protein>
<dbReference type="EMBL" id="OBQD01000020">
    <property type="protein sequence ID" value="SOC46066.1"/>
    <property type="molecule type" value="Genomic_DNA"/>
</dbReference>
<dbReference type="Gene3D" id="3.40.50.300">
    <property type="entry name" value="P-loop containing nucleotide triphosphate hydrolases"/>
    <property type="match status" value="1"/>
</dbReference>
<dbReference type="OrthoDB" id="9802264at2"/>
<name>A0A285UZ98_9HYPH</name>
<dbReference type="InterPro" id="IPR050086">
    <property type="entry name" value="MetN_ABC_transporter-like"/>
</dbReference>
<dbReference type="InterPro" id="IPR017871">
    <property type="entry name" value="ABC_transporter-like_CS"/>
</dbReference>
<proteinExistence type="inferred from homology"/>
<comment type="similarity">
    <text evidence="1">Belongs to the ABC transporter superfamily.</text>
</comment>
<accession>A0A285UZ98</accession>